<comment type="similarity">
    <text evidence="2">Belongs to the DeoC/FbaB aldolase family. DeoC type 2 subfamily.</text>
</comment>
<protein>
    <recommendedName>
        <fullName evidence="3 7">Deoxyribose-phosphate aldolase</fullName>
        <ecNumber evidence="3 7">4.1.2.4</ecNumber>
    </recommendedName>
</protein>
<dbReference type="OrthoDB" id="6579831at2"/>
<accession>A0A371X1H2</accession>
<evidence type="ECO:0000313" key="9">
    <source>
        <dbReference type="Proteomes" id="UP000264310"/>
    </source>
</evidence>
<comment type="pathway">
    <text evidence="1">Carbohydrate degradation; 2-deoxy-D-ribose 1-phosphate degradation; D-glyceraldehyde 3-phosphate and acetaldehyde from 2-deoxy-alpha-D-ribose 1-phosphate: step 2/2.</text>
</comment>
<dbReference type="InterPro" id="IPR011343">
    <property type="entry name" value="DeoC"/>
</dbReference>
<evidence type="ECO:0000256" key="6">
    <source>
        <dbReference type="ARBA" id="ARBA00048791"/>
    </source>
</evidence>
<dbReference type="InterPro" id="IPR013785">
    <property type="entry name" value="Aldolase_TIM"/>
</dbReference>
<dbReference type="RefSeq" id="WP_116683900.1">
    <property type="nucleotide sequence ID" value="NZ_QURL01000005.1"/>
</dbReference>
<organism evidence="8 9">
    <name type="scientific">Fulvimarina endophytica</name>
    <dbReference type="NCBI Taxonomy" id="2293836"/>
    <lineage>
        <taxon>Bacteria</taxon>
        <taxon>Pseudomonadati</taxon>
        <taxon>Pseudomonadota</taxon>
        <taxon>Alphaproteobacteria</taxon>
        <taxon>Hyphomicrobiales</taxon>
        <taxon>Aurantimonadaceae</taxon>
        <taxon>Fulvimarina</taxon>
    </lineage>
</organism>
<dbReference type="PANTHER" id="PTHR10889:SF3">
    <property type="entry name" value="DEOXYRIBOSE-PHOSPHATE ALDOLASE"/>
    <property type="match status" value="1"/>
</dbReference>
<evidence type="ECO:0000256" key="5">
    <source>
        <dbReference type="ARBA" id="ARBA00023270"/>
    </source>
</evidence>
<sequence>MSSSHLALSCLDLTNLENDCTESDIAALCARAVTPHGPVAAVCIWPRFVAQAADALGGRPVRIATVANFPGGDQSVETTVAETQDSIRAGADEIDLVIPYRRLRADTGMVAAYVSEIRQAAHGVTLKTILETGELEDEDQIRLASEVCLAAGADFLKTSTGKVAVNATPEAAEVMLETIRAHGGRAGFKAAGGIRTPEAARSYLDLADTIMGPGWAGPKTFRFGASGLLDTLTADIEGRAAASGSGY</sequence>
<dbReference type="GO" id="GO:0009264">
    <property type="term" value="P:deoxyribonucleotide catabolic process"/>
    <property type="evidence" value="ECO:0007669"/>
    <property type="project" value="UniProtKB-UniRule"/>
</dbReference>
<dbReference type="PIRSF" id="PIRSF001357">
    <property type="entry name" value="DeoC"/>
    <property type="match status" value="1"/>
</dbReference>
<proteinExistence type="inferred from homology"/>
<dbReference type="AlphaFoldDB" id="A0A371X1H2"/>
<reference evidence="8 9" key="1">
    <citation type="submission" date="2018-08" db="EMBL/GenBank/DDBJ databases">
        <title>Fulvimarina sp. 85, whole genome shotgun sequence.</title>
        <authorList>
            <person name="Tuo L."/>
        </authorList>
    </citation>
    <scope>NUCLEOTIDE SEQUENCE [LARGE SCALE GENOMIC DNA]</scope>
    <source>
        <strain evidence="8 9">85</strain>
    </source>
</reference>
<dbReference type="SUPFAM" id="SSF51569">
    <property type="entry name" value="Aldolase"/>
    <property type="match status" value="1"/>
</dbReference>
<keyword evidence="4 8" id="KW-0456">Lyase</keyword>
<dbReference type="GO" id="GO:0016052">
    <property type="term" value="P:carbohydrate catabolic process"/>
    <property type="evidence" value="ECO:0007669"/>
    <property type="project" value="TreeGrafter"/>
</dbReference>
<dbReference type="PANTHER" id="PTHR10889">
    <property type="entry name" value="DEOXYRIBOSE-PHOSPHATE ALDOLASE"/>
    <property type="match status" value="1"/>
</dbReference>
<evidence type="ECO:0000256" key="1">
    <source>
        <dbReference type="ARBA" id="ARBA00004816"/>
    </source>
</evidence>
<comment type="caution">
    <text evidence="8">The sequence shown here is derived from an EMBL/GenBank/DDBJ whole genome shotgun (WGS) entry which is preliminary data.</text>
</comment>
<gene>
    <name evidence="8" type="primary">deoC</name>
    <name evidence="8" type="ORF">DYI37_14205</name>
</gene>
<evidence type="ECO:0000256" key="2">
    <source>
        <dbReference type="ARBA" id="ARBA00009473"/>
    </source>
</evidence>
<name>A0A371X1H2_9HYPH</name>
<evidence type="ECO:0000256" key="4">
    <source>
        <dbReference type="ARBA" id="ARBA00023239"/>
    </source>
</evidence>
<dbReference type="GO" id="GO:0005737">
    <property type="term" value="C:cytoplasm"/>
    <property type="evidence" value="ECO:0007669"/>
    <property type="project" value="InterPro"/>
</dbReference>
<evidence type="ECO:0000313" key="8">
    <source>
        <dbReference type="EMBL" id="RFC63083.1"/>
    </source>
</evidence>
<dbReference type="CDD" id="cd00959">
    <property type="entry name" value="DeoC"/>
    <property type="match status" value="1"/>
</dbReference>
<evidence type="ECO:0000256" key="7">
    <source>
        <dbReference type="NCBIfam" id="TIGR00126"/>
    </source>
</evidence>
<dbReference type="GO" id="GO:0004139">
    <property type="term" value="F:deoxyribose-phosphate aldolase activity"/>
    <property type="evidence" value="ECO:0007669"/>
    <property type="project" value="UniProtKB-UniRule"/>
</dbReference>
<keyword evidence="9" id="KW-1185">Reference proteome</keyword>
<dbReference type="Gene3D" id="3.20.20.70">
    <property type="entry name" value="Aldolase class I"/>
    <property type="match status" value="1"/>
</dbReference>
<dbReference type="Pfam" id="PF01791">
    <property type="entry name" value="DeoC"/>
    <property type="match status" value="1"/>
</dbReference>
<dbReference type="NCBIfam" id="TIGR00126">
    <property type="entry name" value="deoC"/>
    <property type="match status" value="1"/>
</dbReference>
<dbReference type="EMBL" id="QURL01000005">
    <property type="protein sequence ID" value="RFC63083.1"/>
    <property type="molecule type" value="Genomic_DNA"/>
</dbReference>
<evidence type="ECO:0000256" key="3">
    <source>
        <dbReference type="ARBA" id="ARBA00012515"/>
    </source>
</evidence>
<dbReference type="EC" id="4.1.2.4" evidence="3 7"/>
<keyword evidence="5" id="KW-0704">Schiff base</keyword>
<dbReference type="Proteomes" id="UP000264310">
    <property type="component" value="Unassembled WGS sequence"/>
</dbReference>
<dbReference type="SMART" id="SM01133">
    <property type="entry name" value="DeoC"/>
    <property type="match status" value="1"/>
</dbReference>
<comment type="catalytic activity">
    <reaction evidence="6">
        <text>2-deoxy-D-ribose 5-phosphate = D-glyceraldehyde 3-phosphate + acetaldehyde</text>
        <dbReference type="Rhea" id="RHEA:12821"/>
        <dbReference type="ChEBI" id="CHEBI:15343"/>
        <dbReference type="ChEBI" id="CHEBI:59776"/>
        <dbReference type="ChEBI" id="CHEBI:62877"/>
        <dbReference type="EC" id="4.1.2.4"/>
    </reaction>
</comment>
<dbReference type="InterPro" id="IPR002915">
    <property type="entry name" value="DeoC/FbaB/LacD_aldolase"/>
</dbReference>